<dbReference type="InParanoid" id="A0A068VLP9"/>
<evidence type="ECO:0000313" key="1">
    <source>
        <dbReference type="EMBL" id="CDP21542.1"/>
    </source>
</evidence>
<accession>A0A068VLP9</accession>
<organism evidence="1 2">
    <name type="scientific">Coffea canephora</name>
    <name type="common">Robusta coffee</name>
    <dbReference type="NCBI Taxonomy" id="49390"/>
    <lineage>
        <taxon>Eukaryota</taxon>
        <taxon>Viridiplantae</taxon>
        <taxon>Streptophyta</taxon>
        <taxon>Embryophyta</taxon>
        <taxon>Tracheophyta</taxon>
        <taxon>Spermatophyta</taxon>
        <taxon>Magnoliopsida</taxon>
        <taxon>eudicotyledons</taxon>
        <taxon>Gunneridae</taxon>
        <taxon>Pentapetalae</taxon>
        <taxon>asterids</taxon>
        <taxon>lamiids</taxon>
        <taxon>Gentianales</taxon>
        <taxon>Rubiaceae</taxon>
        <taxon>Ixoroideae</taxon>
        <taxon>Gardenieae complex</taxon>
        <taxon>Bertiereae - Coffeeae clade</taxon>
        <taxon>Coffeeae</taxon>
        <taxon>Coffea</taxon>
    </lineage>
</organism>
<dbReference type="Proteomes" id="UP000295252">
    <property type="component" value="Unassembled WGS sequence"/>
</dbReference>
<reference evidence="2" key="1">
    <citation type="journal article" date="2014" name="Science">
        <title>The coffee genome provides insight into the convergent evolution of caffeine biosynthesis.</title>
        <authorList>
            <person name="Denoeud F."/>
            <person name="Carretero-Paulet L."/>
            <person name="Dereeper A."/>
            <person name="Droc G."/>
            <person name="Guyot R."/>
            <person name="Pietrella M."/>
            <person name="Zheng C."/>
            <person name="Alberti A."/>
            <person name="Anthony F."/>
            <person name="Aprea G."/>
            <person name="Aury J.M."/>
            <person name="Bento P."/>
            <person name="Bernard M."/>
            <person name="Bocs S."/>
            <person name="Campa C."/>
            <person name="Cenci A."/>
            <person name="Combes M.C."/>
            <person name="Crouzillat D."/>
            <person name="Da Silva C."/>
            <person name="Daddiego L."/>
            <person name="De Bellis F."/>
            <person name="Dussert S."/>
            <person name="Garsmeur O."/>
            <person name="Gayraud T."/>
            <person name="Guignon V."/>
            <person name="Jahn K."/>
            <person name="Jamilloux V."/>
            <person name="Joet T."/>
            <person name="Labadie K."/>
            <person name="Lan T."/>
            <person name="Leclercq J."/>
            <person name="Lepelley M."/>
            <person name="Leroy T."/>
            <person name="Li L.T."/>
            <person name="Librado P."/>
            <person name="Lopez L."/>
            <person name="Munoz A."/>
            <person name="Noel B."/>
            <person name="Pallavicini A."/>
            <person name="Perrotta G."/>
            <person name="Poncet V."/>
            <person name="Pot D."/>
            <person name="Priyono X."/>
            <person name="Rigoreau M."/>
            <person name="Rouard M."/>
            <person name="Rozas J."/>
            <person name="Tranchant-Dubreuil C."/>
            <person name="VanBuren R."/>
            <person name="Zhang Q."/>
            <person name="Andrade A.C."/>
            <person name="Argout X."/>
            <person name="Bertrand B."/>
            <person name="de Kochko A."/>
            <person name="Graziosi G."/>
            <person name="Henry R.J."/>
            <person name="Jayarama X."/>
            <person name="Ming R."/>
            <person name="Nagai C."/>
            <person name="Rounsley S."/>
            <person name="Sankoff D."/>
            <person name="Giuliano G."/>
            <person name="Albert V.A."/>
            <person name="Wincker P."/>
            <person name="Lashermes P."/>
        </authorList>
    </citation>
    <scope>NUCLEOTIDE SEQUENCE [LARGE SCALE GENOMIC DNA]</scope>
    <source>
        <strain evidence="2">cv. DH200-94</strain>
    </source>
</reference>
<dbReference type="Gramene" id="CDP21542">
    <property type="protein sequence ID" value="CDP21542"/>
    <property type="gene ID" value="GSCOC_T00011510001"/>
</dbReference>
<gene>
    <name evidence="1" type="ORF">GSCOC_T00011510001</name>
</gene>
<protein>
    <submittedName>
        <fullName evidence="1">DH200=94 genomic scaffold, scaffold_4752</fullName>
    </submittedName>
</protein>
<evidence type="ECO:0000313" key="2">
    <source>
        <dbReference type="Proteomes" id="UP000295252"/>
    </source>
</evidence>
<sequence length="76" mass="8333">MKENSPTTTVKFPPISTGCYHSLSTILLQIPQISQDNSRFQRKPFTLSAQTTTSPHPPMLMSAIATLQLPLPSLPP</sequence>
<dbReference type="AlphaFoldDB" id="A0A068VLP9"/>
<proteinExistence type="predicted"/>
<keyword evidence="2" id="KW-1185">Reference proteome</keyword>
<dbReference type="EMBL" id="HG743836">
    <property type="protein sequence ID" value="CDP21542.1"/>
    <property type="molecule type" value="Genomic_DNA"/>
</dbReference>
<name>A0A068VLP9_COFCA</name>